<dbReference type="RefSeq" id="WP_092438811.1">
    <property type="nucleotide sequence ID" value="NZ_FMYP01000038.1"/>
</dbReference>
<dbReference type="GO" id="GO:0016301">
    <property type="term" value="F:kinase activity"/>
    <property type="evidence" value="ECO:0007669"/>
    <property type="project" value="UniProtKB-KW"/>
</dbReference>
<proteinExistence type="predicted"/>
<sequence>MRKANLFVNGKEAGTLTELELGKKYRIEYAEGYSGAPISLTLPLVQKTYAFDSFPPFFDGLLPEGYQLEGLLKIGKVDRNDLFSQLIAVGDDLVGNVTVKEVLA</sequence>
<keyword evidence="3" id="KW-1185">Reference proteome</keyword>
<dbReference type="AlphaFoldDB" id="A0A1G6MSH7"/>
<name>A0A1G6MSH7_9BACT</name>
<dbReference type="Pfam" id="PF13657">
    <property type="entry name" value="Couple_hipA"/>
    <property type="match status" value="1"/>
</dbReference>
<evidence type="ECO:0000313" key="2">
    <source>
        <dbReference type="EMBL" id="SDC58499.1"/>
    </source>
</evidence>
<evidence type="ECO:0000259" key="1">
    <source>
        <dbReference type="Pfam" id="PF13657"/>
    </source>
</evidence>
<feature type="domain" description="HipA N-terminal subdomain 1" evidence="1">
    <location>
        <begin position="5"/>
        <end position="99"/>
    </location>
</feature>
<dbReference type="EMBL" id="FMYP01000038">
    <property type="protein sequence ID" value="SDC58499.1"/>
    <property type="molecule type" value="Genomic_DNA"/>
</dbReference>
<evidence type="ECO:0000313" key="3">
    <source>
        <dbReference type="Proteomes" id="UP000199452"/>
    </source>
</evidence>
<dbReference type="Proteomes" id="UP000199452">
    <property type="component" value="Unassembled WGS sequence"/>
</dbReference>
<dbReference type="OrthoDB" id="196808at2"/>
<dbReference type="InterPro" id="IPR017508">
    <property type="entry name" value="HipA_N1"/>
</dbReference>
<dbReference type="NCBIfam" id="TIGR03071">
    <property type="entry name" value="couple_hipA"/>
    <property type="match status" value="1"/>
</dbReference>
<reference evidence="2 3" key="1">
    <citation type="submission" date="2016-09" db="EMBL/GenBank/DDBJ databases">
        <authorList>
            <person name="Capua I."/>
            <person name="De Benedictis P."/>
            <person name="Joannis T."/>
            <person name="Lombin L.H."/>
            <person name="Cattoli G."/>
        </authorList>
    </citation>
    <scope>NUCLEOTIDE SEQUENCE [LARGE SCALE GENOMIC DNA]</scope>
    <source>
        <strain evidence="2 3">A7P-90m</strain>
    </source>
</reference>
<organism evidence="2 3">
    <name type="scientific">Williamwhitmania taraxaci</name>
    <dbReference type="NCBI Taxonomy" id="1640674"/>
    <lineage>
        <taxon>Bacteria</taxon>
        <taxon>Pseudomonadati</taxon>
        <taxon>Bacteroidota</taxon>
        <taxon>Bacteroidia</taxon>
        <taxon>Bacteroidales</taxon>
        <taxon>Williamwhitmaniaceae</taxon>
        <taxon>Williamwhitmania</taxon>
    </lineage>
</organism>
<accession>A0A1G6MSH7</accession>
<keyword evidence="2" id="KW-0808">Transferase</keyword>
<protein>
    <submittedName>
        <fullName evidence="2">Serine/threonine-protein kinase HipA</fullName>
    </submittedName>
</protein>
<gene>
    <name evidence="2" type="ORF">SAMN05216323_103816</name>
</gene>
<keyword evidence="2" id="KW-0418">Kinase</keyword>
<dbReference type="STRING" id="1640674.SAMN05216323_103816"/>